<dbReference type="Proteomes" id="UP000001861">
    <property type="component" value="Unassembled WGS sequence"/>
</dbReference>
<accession>D6RLP0</accession>
<sequence>MQPTQTLDSSLNKFQEYNAFPENVVHSFASKTAETTALLKELVETTDDISESLTAYANAPWTNPKLISLLRQGSSIAQTLHTSETQSRHIISALRNRNNINYGESIPLIPAQIPDWCISRLQNWCELAGLQAFLDDTKPKDTPTIILGGNVIVVDIDFVIERTNPLKPRVSVSRVKTSYAIPSAQSTSTALDGFLLNIIQAFCVEVQQPEDVRDPQKAAKLGENVLLQLQYLVMLDQLTQRQHDGGLKWFTALDEVGPTVEGFAVKEASAIASSLSQPHVPLDIFLRRSHGLPIPYLLAPSLSFLVYISPLAYLSMISDIPESLQPQQNSPIPLDIPLPFLRSTLAESPPGTTLATLRLIRVFVPSLGGSSTFASRPTFPLVSAGSEINYDLPKLSDDLMLTGDSETGQYEWILDFTNNGRVPGIVMSQSRMREIELVLNPLGGGIGGMDVMASLHAFRGSSWVDLLLNPEPGKSSEFYVATYTSPSQAHPPLKLRLTAPEEPGFRLQQVPVHTLKEVWGILEIVREQSWLNEMLNGCDWRPEELVTPDTPNDHESPDVDLNSILTGSYQPRHLPINVYLPHHNVSTDTVFDPLSVSTVHRPKIVMTSPERPPITGLVEITVSFDESKQRGIDIEVRGAVGMDIKMDELEEISRRGGTFGIPARIWKRSQSASQ</sequence>
<dbReference type="OrthoDB" id="544685at2759"/>
<dbReference type="VEuPathDB" id="FungiDB:CC1G_14211"/>
<gene>
    <name evidence="1" type="ORF">CC1G_14211</name>
</gene>
<comment type="caution">
    <text evidence="1">The sequence shown here is derived from an EMBL/GenBank/DDBJ whole genome shotgun (WGS) entry which is preliminary data.</text>
</comment>
<proteinExistence type="predicted"/>
<dbReference type="EMBL" id="AACS02000003">
    <property type="protein sequence ID" value="EFI28184.1"/>
    <property type="molecule type" value="Genomic_DNA"/>
</dbReference>
<reference evidence="1 2" key="1">
    <citation type="journal article" date="2010" name="Proc. Natl. Acad. Sci. U.S.A.">
        <title>Insights into evolution of multicellular fungi from the assembled chromosomes of the mushroom Coprinopsis cinerea (Coprinus cinereus).</title>
        <authorList>
            <person name="Stajich J.E."/>
            <person name="Wilke S.K."/>
            <person name="Ahren D."/>
            <person name="Au C.H."/>
            <person name="Birren B.W."/>
            <person name="Borodovsky M."/>
            <person name="Burns C."/>
            <person name="Canback B."/>
            <person name="Casselton L.A."/>
            <person name="Cheng C.K."/>
            <person name="Deng J."/>
            <person name="Dietrich F.S."/>
            <person name="Fargo D.C."/>
            <person name="Farman M.L."/>
            <person name="Gathman A.C."/>
            <person name="Goldberg J."/>
            <person name="Guigo R."/>
            <person name="Hoegger P.J."/>
            <person name="Hooker J.B."/>
            <person name="Huggins A."/>
            <person name="James T.Y."/>
            <person name="Kamada T."/>
            <person name="Kilaru S."/>
            <person name="Kodira C."/>
            <person name="Kues U."/>
            <person name="Kupfer D."/>
            <person name="Kwan H.S."/>
            <person name="Lomsadze A."/>
            <person name="Li W."/>
            <person name="Lilly W.W."/>
            <person name="Ma L.J."/>
            <person name="Mackey A.J."/>
            <person name="Manning G."/>
            <person name="Martin F."/>
            <person name="Muraguchi H."/>
            <person name="Natvig D.O."/>
            <person name="Palmerini H."/>
            <person name="Ramesh M.A."/>
            <person name="Rehmeyer C.J."/>
            <person name="Roe B.A."/>
            <person name="Shenoy N."/>
            <person name="Stanke M."/>
            <person name="Ter-Hovhannisyan V."/>
            <person name="Tunlid A."/>
            <person name="Velagapudi R."/>
            <person name="Vision T.J."/>
            <person name="Zeng Q."/>
            <person name="Zolan M.E."/>
            <person name="Pukkila P.J."/>
        </authorList>
    </citation>
    <scope>NUCLEOTIDE SEQUENCE [LARGE SCALE GENOMIC DNA]</scope>
    <source>
        <strain evidence="2">Okayama-7 / 130 / ATCC MYA-4618 / FGSC 9003</strain>
    </source>
</reference>
<dbReference type="eggNOG" id="ENOG502SHJN">
    <property type="taxonomic scope" value="Eukaryota"/>
</dbReference>
<dbReference type="STRING" id="240176.D6RLP0"/>
<protein>
    <submittedName>
        <fullName evidence="1">Uncharacterized protein</fullName>
    </submittedName>
</protein>
<dbReference type="RefSeq" id="XP_002911678.1">
    <property type="nucleotide sequence ID" value="XM_002911632.1"/>
</dbReference>
<dbReference type="GeneID" id="9379626"/>
<evidence type="ECO:0000313" key="2">
    <source>
        <dbReference type="Proteomes" id="UP000001861"/>
    </source>
</evidence>
<dbReference type="OMA" id="CWLNETL"/>
<dbReference type="KEGG" id="cci:CC1G_14211"/>
<name>D6RLP0_COPC7</name>
<keyword evidence="2" id="KW-1185">Reference proteome</keyword>
<dbReference type="AlphaFoldDB" id="D6RLP0"/>
<dbReference type="HOGENOM" id="CLU_014572_0_0_1"/>
<dbReference type="InParanoid" id="D6RLP0"/>
<evidence type="ECO:0000313" key="1">
    <source>
        <dbReference type="EMBL" id="EFI28184.1"/>
    </source>
</evidence>
<organism evidence="1 2">
    <name type="scientific">Coprinopsis cinerea (strain Okayama-7 / 130 / ATCC MYA-4618 / FGSC 9003)</name>
    <name type="common">Inky cap fungus</name>
    <name type="synonym">Hormographiella aspergillata</name>
    <dbReference type="NCBI Taxonomy" id="240176"/>
    <lineage>
        <taxon>Eukaryota</taxon>
        <taxon>Fungi</taxon>
        <taxon>Dikarya</taxon>
        <taxon>Basidiomycota</taxon>
        <taxon>Agaricomycotina</taxon>
        <taxon>Agaricomycetes</taxon>
        <taxon>Agaricomycetidae</taxon>
        <taxon>Agaricales</taxon>
        <taxon>Agaricineae</taxon>
        <taxon>Psathyrellaceae</taxon>
        <taxon>Coprinopsis</taxon>
    </lineage>
</organism>